<feature type="transmembrane region" description="Helical" evidence="1">
    <location>
        <begin position="95"/>
        <end position="119"/>
    </location>
</feature>
<name>A0AAV4LZ07_BABCB</name>
<feature type="transmembrane region" description="Helical" evidence="1">
    <location>
        <begin position="63"/>
        <end position="83"/>
    </location>
</feature>
<evidence type="ECO:0000313" key="3">
    <source>
        <dbReference type="Proteomes" id="UP001497744"/>
    </source>
</evidence>
<evidence type="ECO:0000313" key="2">
    <source>
        <dbReference type="EMBL" id="GIX64999.1"/>
    </source>
</evidence>
<dbReference type="AlphaFoldDB" id="A0AAV4LZ07"/>
<accession>A0AAV4LZ07</accession>
<proteinExistence type="predicted"/>
<organism evidence="2 3">
    <name type="scientific">Babesia caballi</name>
    <dbReference type="NCBI Taxonomy" id="5871"/>
    <lineage>
        <taxon>Eukaryota</taxon>
        <taxon>Sar</taxon>
        <taxon>Alveolata</taxon>
        <taxon>Apicomplexa</taxon>
        <taxon>Aconoidasida</taxon>
        <taxon>Piroplasmida</taxon>
        <taxon>Babesiidae</taxon>
        <taxon>Babesia</taxon>
    </lineage>
</organism>
<gene>
    <name evidence="2" type="ORF">BcabD6B2_44340</name>
</gene>
<reference evidence="2 3" key="1">
    <citation type="submission" date="2021-06" db="EMBL/GenBank/DDBJ databases">
        <title>Genome sequence of Babesia caballi.</title>
        <authorList>
            <person name="Yamagishi J."/>
            <person name="Kidaka T."/>
            <person name="Ochi A."/>
        </authorList>
    </citation>
    <scope>NUCLEOTIDE SEQUENCE [LARGE SCALE GENOMIC DNA]</scope>
    <source>
        <strain evidence="2">USDA-D6B2</strain>
    </source>
</reference>
<keyword evidence="1" id="KW-0812">Transmembrane</keyword>
<sequence>MPAHIFHALDRAFCAAWAVEAPAAPTADGRRRRRQCRLLRELGTFVVASDVASSQLWPTRAVSILALGALYLTLGAFAGASLAGGSLGSSFADAVLAAASLVGWFLEGLGLVFSSLAALPRGCLTLAELPLGLVEVAETAETAEAAETAERLERLSPRLERRDFIRAEPAAGLAAGA</sequence>
<protein>
    <submittedName>
        <fullName evidence="2">LPS export ABC transporter permease LptF</fullName>
    </submittedName>
</protein>
<comment type="caution">
    <text evidence="2">The sequence shown here is derived from an EMBL/GenBank/DDBJ whole genome shotgun (WGS) entry which is preliminary data.</text>
</comment>
<dbReference type="EMBL" id="BPLF01000004">
    <property type="protein sequence ID" value="GIX64999.1"/>
    <property type="molecule type" value="Genomic_DNA"/>
</dbReference>
<keyword evidence="1" id="KW-1133">Transmembrane helix</keyword>
<evidence type="ECO:0000256" key="1">
    <source>
        <dbReference type="SAM" id="Phobius"/>
    </source>
</evidence>
<dbReference type="RefSeq" id="XP_067717068.1">
    <property type="nucleotide sequence ID" value="XM_067860967.1"/>
</dbReference>
<keyword evidence="1" id="KW-0472">Membrane</keyword>
<dbReference type="GeneID" id="94196480"/>
<dbReference type="Proteomes" id="UP001497744">
    <property type="component" value="Unassembled WGS sequence"/>
</dbReference>
<keyword evidence="3" id="KW-1185">Reference proteome</keyword>